<protein>
    <submittedName>
        <fullName evidence="5">Heavy metal-responsive transcriptional regulator</fullName>
    </submittedName>
</protein>
<dbReference type="InterPro" id="IPR047057">
    <property type="entry name" value="MerR_fam"/>
</dbReference>
<dbReference type="EMBL" id="SHMC01000002">
    <property type="protein sequence ID" value="TAA26905.1"/>
    <property type="molecule type" value="Genomic_DNA"/>
</dbReference>
<feature type="domain" description="HTH merR-type" evidence="4">
    <location>
        <begin position="9"/>
        <end position="78"/>
    </location>
</feature>
<dbReference type="OrthoDB" id="9808480at2"/>
<feature type="region of interest" description="Disordered" evidence="3">
    <location>
        <begin position="135"/>
        <end position="169"/>
    </location>
</feature>
<sequence length="169" mass="18519">MNSTPPRSHFTIGVLAQQSGVAIDTIRYYEREGLLSPAYRRASGYREYDTQSVERMRFILRAKELGFSLEEIRELLALESDRVNGVEGVKQRASRRLQELNVRIAQLTEMRDALARLIDACPGCGEPEGCPILSSIHGAPPDANDAPAAPSPAPASCCGGEPTDRKHDP</sequence>
<dbReference type="InterPro" id="IPR009061">
    <property type="entry name" value="DNA-bd_dom_put_sf"/>
</dbReference>
<evidence type="ECO:0000313" key="5">
    <source>
        <dbReference type="EMBL" id="TAA26905.1"/>
    </source>
</evidence>
<dbReference type="PROSITE" id="PS50937">
    <property type="entry name" value="HTH_MERR_2"/>
    <property type="match status" value="1"/>
</dbReference>
<dbReference type="Proteomes" id="UP000292627">
    <property type="component" value="Unassembled WGS sequence"/>
</dbReference>
<dbReference type="Pfam" id="PF13411">
    <property type="entry name" value="MerR_1"/>
    <property type="match status" value="1"/>
</dbReference>
<keyword evidence="1" id="KW-0238">DNA-binding</keyword>
<dbReference type="GO" id="GO:0003700">
    <property type="term" value="F:DNA-binding transcription factor activity"/>
    <property type="evidence" value="ECO:0007669"/>
    <property type="project" value="InterPro"/>
</dbReference>
<evidence type="ECO:0000256" key="2">
    <source>
        <dbReference type="SAM" id="Coils"/>
    </source>
</evidence>
<evidence type="ECO:0000313" key="6">
    <source>
        <dbReference type="Proteomes" id="UP000292627"/>
    </source>
</evidence>
<dbReference type="PANTHER" id="PTHR30204">
    <property type="entry name" value="REDOX-CYCLING DRUG-SENSING TRANSCRIPTIONAL ACTIVATOR SOXR"/>
    <property type="match status" value="1"/>
</dbReference>
<dbReference type="CDD" id="cd04770">
    <property type="entry name" value="HTH_HMRTR"/>
    <property type="match status" value="1"/>
</dbReference>
<evidence type="ECO:0000256" key="1">
    <source>
        <dbReference type="ARBA" id="ARBA00023125"/>
    </source>
</evidence>
<proteinExistence type="predicted"/>
<dbReference type="AlphaFoldDB" id="A0A4Q8LE96"/>
<dbReference type="PRINTS" id="PR00040">
    <property type="entry name" value="HTHMERR"/>
</dbReference>
<keyword evidence="2" id="KW-0175">Coiled coil</keyword>
<feature type="coiled-coil region" evidence="2">
    <location>
        <begin position="90"/>
        <end position="117"/>
    </location>
</feature>
<dbReference type="SMART" id="SM00422">
    <property type="entry name" value="HTH_MERR"/>
    <property type="match status" value="1"/>
</dbReference>
<dbReference type="InterPro" id="IPR000551">
    <property type="entry name" value="MerR-type_HTH_dom"/>
</dbReference>
<gene>
    <name evidence="5" type="ORF">EA660_06740</name>
</gene>
<dbReference type="PANTHER" id="PTHR30204:SF92">
    <property type="entry name" value="HTH-TYPE TRANSCRIPTIONAL REGULATOR ZNTR"/>
    <property type="match status" value="1"/>
</dbReference>
<evidence type="ECO:0000256" key="3">
    <source>
        <dbReference type="SAM" id="MobiDB-lite"/>
    </source>
</evidence>
<comment type="caution">
    <text evidence="5">The sequence shown here is derived from an EMBL/GenBank/DDBJ whole genome shotgun (WGS) entry which is preliminary data.</text>
</comment>
<dbReference type="SUPFAM" id="SSF46955">
    <property type="entry name" value="Putative DNA-binding domain"/>
    <property type="match status" value="1"/>
</dbReference>
<organism evidence="5 6">
    <name type="scientific">Pseudoxanthomonas winnipegensis</name>
    <dbReference type="NCBI Taxonomy" id="2480810"/>
    <lineage>
        <taxon>Bacteria</taxon>
        <taxon>Pseudomonadati</taxon>
        <taxon>Pseudomonadota</taxon>
        <taxon>Gammaproteobacteria</taxon>
        <taxon>Lysobacterales</taxon>
        <taxon>Lysobacteraceae</taxon>
        <taxon>Pseudoxanthomonas</taxon>
    </lineage>
</organism>
<dbReference type="Gene3D" id="1.10.1660.10">
    <property type="match status" value="1"/>
</dbReference>
<evidence type="ECO:0000259" key="4">
    <source>
        <dbReference type="PROSITE" id="PS50937"/>
    </source>
</evidence>
<reference evidence="5 6" key="1">
    <citation type="submission" date="2019-02" db="EMBL/GenBank/DDBJ databases">
        <title>WGS of Pseudoxanthomonas species novum from clinical isolates.</title>
        <authorList>
            <person name="Bernier A.-M."/>
            <person name="Bernard K."/>
            <person name="Vachon A."/>
        </authorList>
    </citation>
    <scope>NUCLEOTIDE SEQUENCE [LARGE SCALE GENOMIC DNA]</scope>
    <source>
        <strain evidence="5 6">NML171200</strain>
    </source>
</reference>
<name>A0A4Q8LE96_9GAMM</name>
<dbReference type="PROSITE" id="PS00552">
    <property type="entry name" value="HTH_MERR_1"/>
    <property type="match status" value="1"/>
</dbReference>
<accession>A0A4Q8LE96</accession>
<feature type="compositionally biased region" description="Low complexity" evidence="3">
    <location>
        <begin position="139"/>
        <end position="148"/>
    </location>
</feature>
<dbReference type="GO" id="GO:0003677">
    <property type="term" value="F:DNA binding"/>
    <property type="evidence" value="ECO:0007669"/>
    <property type="project" value="UniProtKB-KW"/>
</dbReference>